<dbReference type="Pfam" id="PF00196">
    <property type="entry name" value="GerE"/>
    <property type="match status" value="1"/>
</dbReference>
<evidence type="ECO:0000313" key="5">
    <source>
        <dbReference type="EMBL" id="MPL67180.1"/>
    </source>
</evidence>
<dbReference type="SUPFAM" id="SSF46894">
    <property type="entry name" value="C-terminal effector domain of the bipartite response regulators"/>
    <property type="match status" value="1"/>
</dbReference>
<dbReference type="GO" id="GO:0000160">
    <property type="term" value="P:phosphorelay signal transduction system"/>
    <property type="evidence" value="ECO:0007669"/>
    <property type="project" value="InterPro"/>
</dbReference>
<dbReference type="Pfam" id="PF00072">
    <property type="entry name" value="Response_reg"/>
    <property type="match status" value="1"/>
</dbReference>
<dbReference type="SMART" id="SM00448">
    <property type="entry name" value="REC"/>
    <property type="match status" value="1"/>
</dbReference>
<accession>A0A644TJU7</accession>
<dbReference type="InterPro" id="IPR039420">
    <property type="entry name" value="WalR-like"/>
</dbReference>
<dbReference type="InterPro" id="IPR016032">
    <property type="entry name" value="Sig_transdc_resp-reg_C-effctor"/>
</dbReference>
<dbReference type="PROSITE" id="PS50110">
    <property type="entry name" value="RESPONSE_REGULATORY"/>
    <property type="match status" value="1"/>
</dbReference>
<evidence type="ECO:0000256" key="2">
    <source>
        <dbReference type="ARBA" id="ARBA00023125"/>
    </source>
</evidence>
<dbReference type="SMART" id="SM00421">
    <property type="entry name" value="HTH_LUXR"/>
    <property type="match status" value="1"/>
</dbReference>
<dbReference type="GO" id="GO:0003677">
    <property type="term" value="F:DNA binding"/>
    <property type="evidence" value="ECO:0007669"/>
    <property type="project" value="UniProtKB-KW"/>
</dbReference>
<name>A0A644TJU7_9ZZZZ</name>
<dbReference type="CDD" id="cd06170">
    <property type="entry name" value="LuxR_C_like"/>
    <property type="match status" value="1"/>
</dbReference>
<dbReference type="InterPro" id="IPR058245">
    <property type="entry name" value="NreC/VraR/RcsB-like_REC"/>
</dbReference>
<dbReference type="AlphaFoldDB" id="A0A644TJU7"/>
<reference evidence="5" key="1">
    <citation type="submission" date="2019-08" db="EMBL/GenBank/DDBJ databases">
        <authorList>
            <person name="Kucharzyk K."/>
            <person name="Murdoch R.W."/>
            <person name="Higgins S."/>
            <person name="Loffler F."/>
        </authorList>
    </citation>
    <scope>NUCLEOTIDE SEQUENCE</scope>
</reference>
<dbReference type="EMBL" id="VSSQ01000035">
    <property type="protein sequence ID" value="MPL67180.1"/>
    <property type="molecule type" value="Genomic_DNA"/>
</dbReference>
<dbReference type="PRINTS" id="PR00038">
    <property type="entry name" value="HTHLUXR"/>
</dbReference>
<dbReference type="CDD" id="cd17535">
    <property type="entry name" value="REC_NarL-like"/>
    <property type="match status" value="1"/>
</dbReference>
<comment type="caution">
    <text evidence="5">The sequence shown here is derived from an EMBL/GenBank/DDBJ whole genome shotgun (WGS) entry which is preliminary data.</text>
</comment>
<dbReference type="PROSITE" id="PS50043">
    <property type="entry name" value="HTH_LUXR_2"/>
    <property type="match status" value="1"/>
</dbReference>
<dbReference type="InterPro" id="IPR001789">
    <property type="entry name" value="Sig_transdc_resp-reg_receiver"/>
</dbReference>
<feature type="domain" description="HTH luxR-type" evidence="3">
    <location>
        <begin position="149"/>
        <end position="214"/>
    </location>
</feature>
<evidence type="ECO:0000256" key="1">
    <source>
        <dbReference type="ARBA" id="ARBA00022553"/>
    </source>
</evidence>
<dbReference type="InterPro" id="IPR011006">
    <property type="entry name" value="CheY-like_superfamily"/>
</dbReference>
<dbReference type="PANTHER" id="PTHR43214:SF43">
    <property type="entry name" value="TWO-COMPONENT RESPONSE REGULATOR"/>
    <property type="match status" value="1"/>
</dbReference>
<protein>
    <submittedName>
        <fullName evidence="5">Transcriptional regulatory protein LiaR</fullName>
    </submittedName>
</protein>
<keyword evidence="2" id="KW-0238">DNA-binding</keyword>
<sequence length="222" mass="25107">MKILLVDDNCFFRDGLANLLSAYDVKIVGKAGNGLEALQKMRSLNVDVILMDIYMPCCNGLEAAKLIKKEFPNVKIVMMTVSEEDENLFTAIRNGACGYLLKNFQAEKLLEMLSDLEHGEPPLAPGMAMKIIREFAGNSKIREKSLPENNEPLDALTTRQERILFLVANGKTYRQIAEKLYFSERTIKYEIKSILDKLQLHNRAEAVAYAKNIGLVYKKKAE</sequence>
<dbReference type="SUPFAM" id="SSF52172">
    <property type="entry name" value="CheY-like"/>
    <property type="match status" value="1"/>
</dbReference>
<dbReference type="Gene3D" id="3.40.50.2300">
    <property type="match status" value="1"/>
</dbReference>
<feature type="domain" description="Response regulatory" evidence="4">
    <location>
        <begin position="2"/>
        <end position="117"/>
    </location>
</feature>
<evidence type="ECO:0000259" key="3">
    <source>
        <dbReference type="PROSITE" id="PS50043"/>
    </source>
</evidence>
<proteinExistence type="predicted"/>
<dbReference type="GO" id="GO:0006355">
    <property type="term" value="P:regulation of DNA-templated transcription"/>
    <property type="evidence" value="ECO:0007669"/>
    <property type="project" value="InterPro"/>
</dbReference>
<dbReference type="PANTHER" id="PTHR43214">
    <property type="entry name" value="TWO-COMPONENT RESPONSE REGULATOR"/>
    <property type="match status" value="1"/>
</dbReference>
<dbReference type="InterPro" id="IPR000792">
    <property type="entry name" value="Tscrpt_reg_LuxR_C"/>
</dbReference>
<keyword evidence="1" id="KW-0597">Phosphoprotein</keyword>
<gene>
    <name evidence="5" type="primary">liaR_3</name>
    <name evidence="5" type="ORF">SDC9_12870</name>
</gene>
<organism evidence="5">
    <name type="scientific">bioreactor metagenome</name>
    <dbReference type="NCBI Taxonomy" id="1076179"/>
    <lineage>
        <taxon>unclassified sequences</taxon>
        <taxon>metagenomes</taxon>
        <taxon>ecological metagenomes</taxon>
    </lineage>
</organism>
<evidence type="ECO:0000259" key="4">
    <source>
        <dbReference type="PROSITE" id="PS50110"/>
    </source>
</evidence>
<dbReference type="PROSITE" id="PS00622">
    <property type="entry name" value="HTH_LUXR_1"/>
    <property type="match status" value="1"/>
</dbReference>